<evidence type="ECO:0000313" key="2">
    <source>
        <dbReference type="EMBL" id="GMN30283.1"/>
    </source>
</evidence>
<accession>A0AA87ZP66</accession>
<evidence type="ECO:0000256" key="1">
    <source>
        <dbReference type="SAM" id="Phobius"/>
    </source>
</evidence>
<keyword evidence="1" id="KW-0812">Transmembrane</keyword>
<keyword evidence="1" id="KW-1133">Transmembrane helix</keyword>
<evidence type="ECO:0000313" key="3">
    <source>
        <dbReference type="Proteomes" id="UP001187192"/>
    </source>
</evidence>
<name>A0AA87ZP66_FICCA</name>
<gene>
    <name evidence="2" type="ORF">TIFTF001_047998</name>
</gene>
<keyword evidence="1" id="KW-0472">Membrane</keyword>
<keyword evidence="3" id="KW-1185">Reference proteome</keyword>
<comment type="caution">
    <text evidence="2">The sequence shown here is derived from an EMBL/GenBank/DDBJ whole genome shotgun (WGS) entry which is preliminary data.</text>
</comment>
<organism evidence="2 3">
    <name type="scientific">Ficus carica</name>
    <name type="common">Common fig</name>
    <dbReference type="NCBI Taxonomy" id="3494"/>
    <lineage>
        <taxon>Eukaryota</taxon>
        <taxon>Viridiplantae</taxon>
        <taxon>Streptophyta</taxon>
        <taxon>Embryophyta</taxon>
        <taxon>Tracheophyta</taxon>
        <taxon>Spermatophyta</taxon>
        <taxon>Magnoliopsida</taxon>
        <taxon>eudicotyledons</taxon>
        <taxon>Gunneridae</taxon>
        <taxon>Pentapetalae</taxon>
        <taxon>rosids</taxon>
        <taxon>fabids</taxon>
        <taxon>Rosales</taxon>
        <taxon>Moraceae</taxon>
        <taxon>Ficeae</taxon>
        <taxon>Ficus</taxon>
    </lineage>
</organism>
<sequence length="92" mass="9691">MNRYNHGNPCNLFQEDVLHGRAALLARRAAGGYAFSAKSATKGRARTTACHVLRGHAVLSARKSARGVAALHVWHGGTALTAFAVLLALTAL</sequence>
<proteinExistence type="predicted"/>
<dbReference type="EMBL" id="BTGU01005790">
    <property type="protein sequence ID" value="GMN30283.1"/>
    <property type="molecule type" value="Genomic_DNA"/>
</dbReference>
<protein>
    <submittedName>
        <fullName evidence="2">Uncharacterized protein</fullName>
    </submittedName>
</protein>
<dbReference type="AlphaFoldDB" id="A0AA87ZP66"/>
<dbReference type="Proteomes" id="UP001187192">
    <property type="component" value="Unassembled WGS sequence"/>
</dbReference>
<feature type="transmembrane region" description="Helical" evidence="1">
    <location>
        <begin position="69"/>
        <end position="89"/>
    </location>
</feature>
<reference evidence="2" key="1">
    <citation type="submission" date="2023-07" db="EMBL/GenBank/DDBJ databases">
        <title>draft genome sequence of fig (Ficus carica).</title>
        <authorList>
            <person name="Takahashi T."/>
            <person name="Nishimura K."/>
        </authorList>
    </citation>
    <scope>NUCLEOTIDE SEQUENCE</scope>
</reference>